<dbReference type="EMBL" id="CM024802">
    <property type="protein sequence ID" value="KAG8011416.1"/>
    <property type="molecule type" value="Genomic_DNA"/>
</dbReference>
<keyword evidence="2" id="KW-1185">Reference proteome</keyword>
<gene>
    <name evidence="1" type="ORF">GBF38_006200</name>
</gene>
<reference evidence="1" key="1">
    <citation type="submission" date="2020-04" db="EMBL/GenBank/DDBJ databases">
        <title>A chromosome-scale assembly and high-density genetic map of the yellow drum (Nibea albiflora) genome.</title>
        <authorList>
            <person name="Xu D."/>
            <person name="Zhang W."/>
            <person name="Chen R."/>
            <person name="Tan P."/>
            <person name="Wang L."/>
            <person name="Song H."/>
            <person name="Tian L."/>
            <person name="Zhu Q."/>
            <person name="Wang B."/>
        </authorList>
    </citation>
    <scope>NUCLEOTIDE SEQUENCE</scope>
    <source>
        <strain evidence="1">ZJHYS-2018</strain>
    </source>
</reference>
<evidence type="ECO:0000313" key="1">
    <source>
        <dbReference type="EMBL" id="KAG8011416.1"/>
    </source>
</evidence>
<proteinExistence type="predicted"/>
<accession>A0ACB7FB76</accession>
<comment type="caution">
    <text evidence="1">The sequence shown here is derived from an EMBL/GenBank/DDBJ whole genome shotgun (WGS) entry which is preliminary data.</text>
</comment>
<evidence type="ECO:0000313" key="2">
    <source>
        <dbReference type="Proteomes" id="UP000805704"/>
    </source>
</evidence>
<sequence length="74" mass="8596">MNIFTDTGRHDRLSLIYRPFTIEEEEVTFSEEEDVSAEKDCLSTLEVLLCCRTEKMPAKEGGREENVRAGRTRR</sequence>
<dbReference type="Proteomes" id="UP000805704">
    <property type="component" value="Chromosome 14"/>
</dbReference>
<organism evidence="1 2">
    <name type="scientific">Nibea albiflora</name>
    <name type="common">Yellow drum</name>
    <name type="synonym">Corvina albiflora</name>
    <dbReference type="NCBI Taxonomy" id="240163"/>
    <lineage>
        <taxon>Eukaryota</taxon>
        <taxon>Metazoa</taxon>
        <taxon>Chordata</taxon>
        <taxon>Craniata</taxon>
        <taxon>Vertebrata</taxon>
        <taxon>Euteleostomi</taxon>
        <taxon>Actinopterygii</taxon>
        <taxon>Neopterygii</taxon>
        <taxon>Teleostei</taxon>
        <taxon>Neoteleostei</taxon>
        <taxon>Acanthomorphata</taxon>
        <taxon>Eupercaria</taxon>
        <taxon>Sciaenidae</taxon>
        <taxon>Nibea</taxon>
    </lineage>
</organism>
<protein>
    <submittedName>
        <fullName evidence="1">Uncharacterized protein</fullName>
    </submittedName>
</protein>
<name>A0ACB7FB76_NIBAL</name>